<evidence type="ECO:0000313" key="2">
    <source>
        <dbReference type="EMBL" id="MDR7330402.1"/>
    </source>
</evidence>
<dbReference type="InterPro" id="IPR007396">
    <property type="entry name" value="TR_PAI2-type"/>
</dbReference>
<dbReference type="RefSeq" id="WP_290196065.1">
    <property type="nucleotide sequence ID" value="NZ_CP047654.1"/>
</dbReference>
<comment type="caution">
    <text evidence="2">The sequence shown here is derived from an EMBL/GenBank/DDBJ whole genome shotgun (WGS) entry which is preliminary data.</text>
</comment>
<protein>
    <submittedName>
        <fullName evidence="2">Transcriptional regulator</fullName>
    </submittedName>
</protein>
<dbReference type="Gene3D" id="2.30.110.10">
    <property type="entry name" value="Electron Transport, Fmn-binding Protein, Chain A"/>
    <property type="match status" value="1"/>
</dbReference>
<evidence type="ECO:0000256" key="1">
    <source>
        <dbReference type="SAM" id="MobiDB-lite"/>
    </source>
</evidence>
<dbReference type="Pfam" id="PF04299">
    <property type="entry name" value="FMN_bind_2"/>
    <property type="match status" value="1"/>
</dbReference>
<dbReference type="SUPFAM" id="SSF50475">
    <property type="entry name" value="FMN-binding split barrel"/>
    <property type="match status" value="1"/>
</dbReference>
<accession>A0ABU2A1P9</accession>
<keyword evidence="3" id="KW-1185">Reference proteome</keyword>
<evidence type="ECO:0000313" key="3">
    <source>
        <dbReference type="Proteomes" id="UP001180840"/>
    </source>
</evidence>
<gene>
    <name evidence="2" type="ORF">J2S39_002078</name>
</gene>
<reference evidence="2" key="1">
    <citation type="submission" date="2023-07" db="EMBL/GenBank/DDBJ databases">
        <title>Sequencing the genomes of 1000 actinobacteria strains.</title>
        <authorList>
            <person name="Klenk H.-P."/>
        </authorList>
    </citation>
    <scope>NUCLEOTIDE SEQUENCE</scope>
    <source>
        <strain evidence="2">DSM 107476</strain>
    </source>
</reference>
<name>A0ABU2A1P9_9CORY</name>
<dbReference type="PANTHER" id="PTHR35802:SF1">
    <property type="entry name" value="PROTEASE SYNTHASE AND SPORULATION PROTEIN PAI 2"/>
    <property type="match status" value="1"/>
</dbReference>
<sequence length="246" mass="27079">MTDMYTLPDAHLSDLLDRAHFGSLVTTHESGLRTTPIPFYAEKRADAWLAVTHLARHNPQVTNPITGPATAVFHVMDAYVSNTWYASNEALPNVPTWDYVSIQMPGTVKIIDDPQRALQVAAKLTHKMGDGGELKKVASNRSMTMATHIVAVELTADRVIARAKMSQDRHPDDIRGVIEQLEAAGKTDMAAFLREVSLPVAERRFGHVPAHHTANEIPLHGKVLGTSGNPEWEKAQGRQLRPQAGF</sequence>
<dbReference type="EMBL" id="JAVDXZ010000001">
    <property type="protein sequence ID" value="MDR7330402.1"/>
    <property type="molecule type" value="Genomic_DNA"/>
</dbReference>
<proteinExistence type="predicted"/>
<dbReference type="InterPro" id="IPR012349">
    <property type="entry name" value="Split_barrel_FMN-bd"/>
</dbReference>
<dbReference type="PANTHER" id="PTHR35802">
    <property type="entry name" value="PROTEASE SYNTHASE AND SPORULATION PROTEIN PAI 2"/>
    <property type="match status" value="1"/>
</dbReference>
<dbReference type="Proteomes" id="UP001180840">
    <property type="component" value="Unassembled WGS sequence"/>
</dbReference>
<organism evidence="2 3">
    <name type="scientific">Corynebacterium guangdongense</name>
    <dbReference type="NCBI Taxonomy" id="1783348"/>
    <lineage>
        <taxon>Bacteria</taxon>
        <taxon>Bacillati</taxon>
        <taxon>Actinomycetota</taxon>
        <taxon>Actinomycetes</taxon>
        <taxon>Mycobacteriales</taxon>
        <taxon>Corynebacteriaceae</taxon>
        <taxon>Corynebacterium</taxon>
    </lineage>
</organism>
<feature type="region of interest" description="Disordered" evidence="1">
    <location>
        <begin position="217"/>
        <end position="246"/>
    </location>
</feature>